<keyword evidence="6 13" id="KW-0479">Metal-binding</keyword>
<keyword evidence="17" id="KW-1185">Reference proteome</keyword>
<dbReference type="PROSITE" id="PS00086">
    <property type="entry name" value="CYTOCHROME_P450"/>
    <property type="match status" value="1"/>
</dbReference>
<feature type="transmembrane region" description="Helical" evidence="15">
    <location>
        <begin position="6"/>
        <end position="24"/>
    </location>
</feature>
<feature type="binding site" description="axial binding residue" evidence="13">
    <location>
        <position position="457"/>
    </location>
    <ligand>
        <name>heme</name>
        <dbReference type="ChEBI" id="CHEBI:30413"/>
    </ligand>
    <ligandPart>
        <name>Fe</name>
        <dbReference type="ChEBI" id="CHEBI:18248"/>
    </ligandPart>
</feature>
<dbReference type="Pfam" id="PF00067">
    <property type="entry name" value="p450"/>
    <property type="match status" value="1"/>
</dbReference>
<evidence type="ECO:0000256" key="15">
    <source>
        <dbReference type="SAM" id="Phobius"/>
    </source>
</evidence>
<dbReference type="Proteomes" id="UP000037069">
    <property type="component" value="Unassembled WGS sequence"/>
</dbReference>
<evidence type="ECO:0000256" key="14">
    <source>
        <dbReference type="RuleBase" id="RU000461"/>
    </source>
</evidence>
<evidence type="ECO:0000313" key="17">
    <source>
        <dbReference type="Proteomes" id="UP000037069"/>
    </source>
</evidence>
<evidence type="ECO:0000256" key="1">
    <source>
        <dbReference type="ARBA" id="ARBA00001971"/>
    </source>
</evidence>
<dbReference type="CDD" id="cd11056">
    <property type="entry name" value="CYP6-like"/>
    <property type="match status" value="1"/>
</dbReference>
<dbReference type="GO" id="GO:0005506">
    <property type="term" value="F:iron ion binding"/>
    <property type="evidence" value="ECO:0007669"/>
    <property type="project" value="InterPro"/>
</dbReference>
<dbReference type="InterPro" id="IPR017972">
    <property type="entry name" value="Cyt_P450_CS"/>
</dbReference>
<evidence type="ECO:0000313" key="16">
    <source>
        <dbReference type="EMBL" id="KNC29570.1"/>
    </source>
</evidence>
<evidence type="ECO:0000256" key="13">
    <source>
        <dbReference type="PIRSR" id="PIRSR602401-1"/>
    </source>
</evidence>
<dbReference type="GO" id="GO:0046680">
    <property type="term" value="P:response to DDT"/>
    <property type="evidence" value="ECO:0007669"/>
    <property type="project" value="TreeGrafter"/>
</dbReference>
<evidence type="ECO:0000256" key="4">
    <source>
        <dbReference type="ARBA" id="ARBA00010617"/>
    </source>
</evidence>
<evidence type="ECO:0000256" key="9">
    <source>
        <dbReference type="ARBA" id="ARBA00023002"/>
    </source>
</evidence>
<dbReference type="STRING" id="7375.A0A0L0CBH0"/>
<dbReference type="GO" id="GO:0020037">
    <property type="term" value="F:heme binding"/>
    <property type="evidence" value="ECO:0007669"/>
    <property type="project" value="InterPro"/>
</dbReference>
<dbReference type="InterPro" id="IPR050476">
    <property type="entry name" value="Insect_CytP450_Detox"/>
</dbReference>
<dbReference type="SUPFAM" id="SSF48264">
    <property type="entry name" value="Cytochrome P450"/>
    <property type="match status" value="1"/>
</dbReference>
<keyword evidence="11 14" id="KW-0503">Monooxygenase</keyword>
<keyword evidence="15" id="KW-0812">Transmembrane</keyword>
<evidence type="ECO:0000256" key="7">
    <source>
        <dbReference type="ARBA" id="ARBA00022824"/>
    </source>
</evidence>
<keyword evidence="8" id="KW-0492">Microsome</keyword>
<comment type="subcellular location">
    <subcellularLocation>
        <location evidence="3">Endoplasmic reticulum membrane</location>
        <topology evidence="3">Peripheral membrane protein</topology>
    </subcellularLocation>
    <subcellularLocation>
        <location evidence="2">Microsome membrane</location>
        <topology evidence="2">Peripheral membrane protein</topology>
    </subcellularLocation>
</comment>
<evidence type="ECO:0000256" key="10">
    <source>
        <dbReference type="ARBA" id="ARBA00023004"/>
    </source>
</evidence>
<name>A0A0L0CBH0_LUCCU</name>
<protein>
    <submittedName>
        <fullName evidence="16">Cytochrome P450 6g1</fullName>
    </submittedName>
</protein>
<keyword evidence="12 15" id="KW-0472">Membrane</keyword>
<evidence type="ECO:0000256" key="8">
    <source>
        <dbReference type="ARBA" id="ARBA00022848"/>
    </source>
</evidence>
<evidence type="ECO:0000256" key="11">
    <source>
        <dbReference type="ARBA" id="ARBA00023033"/>
    </source>
</evidence>
<dbReference type="GO" id="GO:0005789">
    <property type="term" value="C:endoplasmic reticulum membrane"/>
    <property type="evidence" value="ECO:0007669"/>
    <property type="project" value="UniProtKB-SubCell"/>
</dbReference>
<dbReference type="AlphaFoldDB" id="A0A0L0CBH0"/>
<dbReference type="PANTHER" id="PTHR24292">
    <property type="entry name" value="CYTOCHROME P450"/>
    <property type="match status" value="1"/>
</dbReference>
<dbReference type="OrthoDB" id="2789670at2759"/>
<evidence type="ECO:0000256" key="12">
    <source>
        <dbReference type="ARBA" id="ARBA00023136"/>
    </source>
</evidence>
<dbReference type="OMA" id="NDIMYLE"/>
<dbReference type="GO" id="GO:0004497">
    <property type="term" value="F:monooxygenase activity"/>
    <property type="evidence" value="ECO:0007669"/>
    <property type="project" value="UniProtKB-KW"/>
</dbReference>
<comment type="similarity">
    <text evidence="4 14">Belongs to the cytochrome P450 family.</text>
</comment>
<comment type="cofactor">
    <cofactor evidence="1 13">
        <name>heme</name>
        <dbReference type="ChEBI" id="CHEBI:30413"/>
    </cofactor>
</comment>
<dbReference type="Gene3D" id="1.10.630.10">
    <property type="entry name" value="Cytochrome P450"/>
    <property type="match status" value="1"/>
</dbReference>
<dbReference type="EMBL" id="JRES01000655">
    <property type="protein sequence ID" value="KNC29570.1"/>
    <property type="molecule type" value="Genomic_DNA"/>
</dbReference>
<dbReference type="InterPro" id="IPR002401">
    <property type="entry name" value="Cyt_P450_E_grp-I"/>
</dbReference>
<dbReference type="GO" id="GO:0016705">
    <property type="term" value="F:oxidoreductase activity, acting on paired donors, with incorporation or reduction of molecular oxygen"/>
    <property type="evidence" value="ECO:0007669"/>
    <property type="project" value="InterPro"/>
</dbReference>
<dbReference type="GO" id="GO:0046701">
    <property type="term" value="P:insecticide catabolic process"/>
    <property type="evidence" value="ECO:0007669"/>
    <property type="project" value="TreeGrafter"/>
</dbReference>
<dbReference type="PRINTS" id="PR00385">
    <property type="entry name" value="P450"/>
</dbReference>
<evidence type="ECO:0000256" key="2">
    <source>
        <dbReference type="ARBA" id="ARBA00004174"/>
    </source>
</evidence>
<dbReference type="PRINTS" id="PR00463">
    <property type="entry name" value="EP450I"/>
</dbReference>
<keyword evidence="9 14" id="KW-0560">Oxidoreductase</keyword>
<dbReference type="FunFam" id="1.10.630.10:FF:000042">
    <property type="entry name" value="Cytochrome P450"/>
    <property type="match status" value="1"/>
</dbReference>
<keyword evidence="7" id="KW-0256">Endoplasmic reticulum</keyword>
<keyword evidence="5 13" id="KW-0349">Heme</keyword>
<sequence>MLLIIIITITIILIISLSVVGIWFKRNFNFWTLYPQVPSVKGRILSGKLKDFITFKTSFGYHLRTLYEDENYKNEAAVGIYGLYQPSLLIREPELIKSVFIKEFDSFSSRPCRSDVRHDPLGALNLVFAKYPYWREMRLKLSPIFSGAKLRFMYPLIQKVGQNLNDYMSQQGNCFKLELKQLFGRYITDTISTSILGTTSNALQNANDIMYLERRKFTHFNLRRALEFLILFFAPKLNRLLRPRVFYKSTENFMRPFIKSMLKEREQMGTKRNDLIDVFVKIKQDAEAKGKNISHCLDGLTAQACVLIGGAFDASTNTIANALLELSKNQEVQKKLREEILQAFRKDKGEICYETLNKMEYLQMVIDETLRLYPVLPVLERLYELPINKTSEFTLQPFYDYKLRNQMPVYVSIFGLHYDPKYWPHPTKFDPERFSPSNKKQLTPMTYMPFGVGPHMCIGSRLGMLKVKIGLSYFLKNHYVRTCKETVVKPEFDPKAIVLKLKGDLFVEVVRDNLFDGKVNK</sequence>
<reference evidence="16 17" key="1">
    <citation type="journal article" date="2015" name="Nat. Commun.">
        <title>Lucilia cuprina genome unlocks parasitic fly biology to underpin future interventions.</title>
        <authorList>
            <person name="Anstead C.A."/>
            <person name="Korhonen P.K."/>
            <person name="Young N.D."/>
            <person name="Hall R.S."/>
            <person name="Jex A.R."/>
            <person name="Murali S.C."/>
            <person name="Hughes D.S."/>
            <person name="Lee S.F."/>
            <person name="Perry T."/>
            <person name="Stroehlein A.J."/>
            <person name="Ansell B.R."/>
            <person name="Breugelmans B."/>
            <person name="Hofmann A."/>
            <person name="Qu J."/>
            <person name="Dugan S."/>
            <person name="Lee S.L."/>
            <person name="Chao H."/>
            <person name="Dinh H."/>
            <person name="Han Y."/>
            <person name="Doddapaneni H.V."/>
            <person name="Worley K.C."/>
            <person name="Muzny D.M."/>
            <person name="Ioannidis P."/>
            <person name="Waterhouse R.M."/>
            <person name="Zdobnov E.M."/>
            <person name="James P.J."/>
            <person name="Bagnall N.H."/>
            <person name="Kotze A.C."/>
            <person name="Gibbs R.A."/>
            <person name="Richards S."/>
            <person name="Batterham P."/>
            <person name="Gasser R.B."/>
        </authorList>
    </citation>
    <scope>NUCLEOTIDE SEQUENCE [LARGE SCALE GENOMIC DNA]</scope>
    <source>
        <strain evidence="16 17">LS</strain>
        <tissue evidence="16">Full body</tissue>
    </source>
</reference>
<accession>A0A0L0CBH0</accession>
<keyword evidence="10 13" id="KW-0408">Iron</keyword>
<organism evidence="16 17">
    <name type="scientific">Lucilia cuprina</name>
    <name type="common">Green bottle fly</name>
    <name type="synonym">Australian sheep blowfly</name>
    <dbReference type="NCBI Taxonomy" id="7375"/>
    <lineage>
        <taxon>Eukaryota</taxon>
        <taxon>Metazoa</taxon>
        <taxon>Ecdysozoa</taxon>
        <taxon>Arthropoda</taxon>
        <taxon>Hexapoda</taxon>
        <taxon>Insecta</taxon>
        <taxon>Pterygota</taxon>
        <taxon>Neoptera</taxon>
        <taxon>Endopterygota</taxon>
        <taxon>Diptera</taxon>
        <taxon>Brachycera</taxon>
        <taxon>Muscomorpha</taxon>
        <taxon>Oestroidea</taxon>
        <taxon>Calliphoridae</taxon>
        <taxon>Luciliinae</taxon>
        <taxon>Lucilia</taxon>
    </lineage>
</organism>
<proteinExistence type="inferred from homology"/>
<keyword evidence="15" id="KW-1133">Transmembrane helix</keyword>
<evidence type="ECO:0000256" key="5">
    <source>
        <dbReference type="ARBA" id="ARBA00022617"/>
    </source>
</evidence>
<evidence type="ECO:0000256" key="3">
    <source>
        <dbReference type="ARBA" id="ARBA00004406"/>
    </source>
</evidence>
<dbReference type="InterPro" id="IPR036396">
    <property type="entry name" value="Cyt_P450_sf"/>
</dbReference>
<gene>
    <name evidence="16" type="ORF">FF38_11493</name>
</gene>
<dbReference type="InterPro" id="IPR001128">
    <property type="entry name" value="Cyt_P450"/>
</dbReference>
<comment type="caution">
    <text evidence="16">The sequence shown here is derived from an EMBL/GenBank/DDBJ whole genome shotgun (WGS) entry which is preliminary data.</text>
</comment>
<dbReference type="PANTHER" id="PTHR24292:SF45">
    <property type="entry name" value="CYTOCHROME P450 6G1-RELATED"/>
    <property type="match status" value="1"/>
</dbReference>
<evidence type="ECO:0000256" key="6">
    <source>
        <dbReference type="ARBA" id="ARBA00022723"/>
    </source>
</evidence>